<keyword evidence="2" id="KW-1185">Reference proteome</keyword>
<gene>
    <name evidence="1" type="ORF">CLV60_12055</name>
</gene>
<dbReference type="RefSeq" id="WP_106599168.1">
    <property type="nucleotide sequence ID" value="NZ_PYAS01000020.1"/>
</dbReference>
<comment type="caution">
    <text evidence="1">The sequence shown here is derived from an EMBL/GenBank/DDBJ whole genome shotgun (WGS) entry which is preliminary data.</text>
</comment>
<proteinExistence type="predicted"/>
<name>A0A2P8FLB6_9BACT</name>
<dbReference type="Proteomes" id="UP000241964">
    <property type="component" value="Unassembled WGS sequence"/>
</dbReference>
<dbReference type="AlphaFoldDB" id="A0A2P8FLB6"/>
<accession>A0A2P8FLB6</accession>
<dbReference type="EMBL" id="PYAS01000020">
    <property type="protein sequence ID" value="PSL22511.1"/>
    <property type="molecule type" value="Genomic_DNA"/>
</dbReference>
<evidence type="ECO:0000313" key="2">
    <source>
        <dbReference type="Proteomes" id="UP000241964"/>
    </source>
</evidence>
<dbReference type="OrthoDB" id="938251at2"/>
<organism evidence="1 2">
    <name type="scientific">Dyadobacter jiangsuensis</name>
    <dbReference type="NCBI Taxonomy" id="1591085"/>
    <lineage>
        <taxon>Bacteria</taxon>
        <taxon>Pseudomonadati</taxon>
        <taxon>Bacteroidota</taxon>
        <taxon>Cytophagia</taxon>
        <taxon>Cytophagales</taxon>
        <taxon>Spirosomataceae</taxon>
        <taxon>Dyadobacter</taxon>
    </lineage>
</organism>
<dbReference type="PROSITE" id="PS51257">
    <property type="entry name" value="PROKAR_LIPOPROTEIN"/>
    <property type="match status" value="1"/>
</dbReference>
<reference evidence="1 2" key="1">
    <citation type="submission" date="2018-03" db="EMBL/GenBank/DDBJ databases">
        <title>Genomic Encyclopedia of Archaeal and Bacterial Type Strains, Phase II (KMG-II): from individual species to whole genera.</title>
        <authorList>
            <person name="Goeker M."/>
        </authorList>
    </citation>
    <scope>NUCLEOTIDE SEQUENCE [LARGE SCALE GENOMIC DNA]</scope>
    <source>
        <strain evidence="1 2">DSM 29057</strain>
    </source>
</reference>
<evidence type="ECO:0000313" key="1">
    <source>
        <dbReference type="EMBL" id="PSL22511.1"/>
    </source>
</evidence>
<sequence>MNFEKIALFVTIICLSFLIGCNKVFDVQEPDTETVPEATITAIKTDYPNAEKFVFKTLLKDKLWKARFVSNASNFETQVSPTAIVAQVYRESADFTLYKGLTDKLKVKGGAISGVQLADKATDNGARMKYVFNGKPFLMDYYILNDWHIIKLTAKAPSEIIALDVVDLPGNIQSFCQQKAISLTNSTMNLITDSDGRKAYYIYPVAQLYPVIFNEAGELLWIARNSDGSSVVNKPNNEVGNAELLAKVTEGYEDFTTPTTVAFESQFDGLKSVRYVLQKKSGVEGTRTFINELREVFVNATTGEIIYDQYSSYVFR</sequence>
<protein>
    <submittedName>
        <fullName evidence="1">Uncharacterized protein</fullName>
    </submittedName>
</protein>